<feature type="region of interest" description="Disordered" evidence="1">
    <location>
        <begin position="1"/>
        <end position="73"/>
    </location>
</feature>
<sequence length="152" mass="16672">MLGTDFTQLRENDSSSKEISLDDLAAVTERRKSYRRAESAPSPDFHSRGAAGDRISASGSPVTPSQSRLERQLSRISGVLSKTVEEMSMAGKKGSGQSGGQLRSIFPERMQQVQPPDIIPEQERKENKEQSLGGFLAALQEDDFDNPFGKQT</sequence>
<evidence type="ECO:0000313" key="2">
    <source>
        <dbReference type="EMBL" id="GFR99604.1"/>
    </source>
</evidence>
<feature type="region of interest" description="Disordered" evidence="1">
    <location>
        <begin position="111"/>
        <end position="152"/>
    </location>
</feature>
<keyword evidence="3" id="KW-1185">Reference proteome</keyword>
<dbReference type="EMBL" id="BMAT01009152">
    <property type="protein sequence ID" value="GFR99604.1"/>
    <property type="molecule type" value="Genomic_DNA"/>
</dbReference>
<gene>
    <name evidence="2" type="ORF">ElyMa_004532500</name>
</gene>
<name>A0AAV4HPW5_9GAST</name>
<proteinExistence type="predicted"/>
<feature type="compositionally biased region" description="Basic and acidic residues" evidence="1">
    <location>
        <begin position="28"/>
        <end position="38"/>
    </location>
</feature>
<feature type="compositionally biased region" description="Basic and acidic residues" evidence="1">
    <location>
        <begin position="8"/>
        <end position="20"/>
    </location>
</feature>
<feature type="compositionally biased region" description="Polar residues" evidence="1">
    <location>
        <begin position="57"/>
        <end position="67"/>
    </location>
</feature>
<protein>
    <submittedName>
        <fullName evidence="2">Ankyrin repeat domain-containing protein 27</fullName>
    </submittedName>
</protein>
<reference evidence="2 3" key="1">
    <citation type="journal article" date="2021" name="Elife">
        <title>Chloroplast acquisition without the gene transfer in kleptoplastic sea slugs, Plakobranchus ocellatus.</title>
        <authorList>
            <person name="Maeda T."/>
            <person name="Takahashi S."/>
            <person name="Yoshida T."/>
            <person name="Shimamura S."/>
            <person name="Takaki Y."/>
            <person name="Nagai Y."/>
            <person name="Toyoda A."/>
            <person name="Suzuki Y."/>
            <person name="Arimoto A."/>
            <person name="Ishii H."/>
            <person name="Satoh N."/>
            <person name="Nishiyama T."/>
            <person name="Hasebe M."/>
            <person name="Maruyama T."/>
            <person name="Minagawa J."/>
            <person name="Obokata J."/>
            <person name="Shigenobu S."/>
        </authorList>
    </citation>
    <scope>NUCLEOTIDE SEQUENCE [LARGE SCALE GENOMIC DNA]</scope>
</reference>
<accession>A0AAV4HPW5</accession>
<organism evidence="2 3">
    <name type="scientific">Elysia marginata</name>
    <dbReference type="NCBI Taxonomy" id="1093978"/>
    <lineage>
        <taxon>Eukaryota</taxon>
        <taxon>Metazoa</taxon>
        <taxon>Spiralia</taxon>
        <taxon>Lophotrochozoa</taxon>
        <taxon>Mollusca</taxon>
        <taxon>Gastropoda</taxon>
        <taxon>Heterobranchia</taxon>
        <taxon>Euthyneura</taxon>
        <taxon>Panpulmonata</taxon>
        <taxon>Sacoglossa</taxon>
        <taxon>Placobranchoidea</taxon>
        <taxon>Plakobranchidae</taxon>
        <taxon>Elysia</taxon>
    </lineage>
</organism>
<evidence type="ECO:0000256" key="1">
    <source>
        <dbReference type="SAM" id="MobiDB-lite"/>
    </source>
</evidence>
<dbReference type="Proteomes" id="UP000762676">
    <property type="component" value="Unassembled WGS sequence"/>
</dbReference>
<evidence type="ECO:0000313" key="3">
    <source>
        <dbReference type="Proteomes" id="UP000762676"/>
    </source>
</evidence>
<comment type="caution">
    <text evidence="2">The sequence shown here is derived from an EMBL/GenBank/DDBJ whole genome shotgun (WGS) entry which is preliminary data.</text>
</comment>
<feature type="region of interest" description="Disordered" evidence="1">
    <location>
        <begin position="85"/>
        <end position="104"/>
    </location>
</feature>
<dbReference type="AlphaFoldDB" id="A0AAV4HPW5"/>